<dbReference type="GO" id="GO:0046872">
    <property type="term" value="F:metal ion binding"/>
    <property type="evidence" value="ECO:0007669"/>
    <property type="project" value="UniProtKB-KW"/>
</dbReference>
<evidence type="ECO:0000256" key="3">
    <source>
        <dbReference type="ARBA" id="ARBA00022679"/>
    </source>
</evidence>
<dbReference type="PROSITE" id="PS51449">
    <property type="entry name" value="MTTASE_N"/>
    <property type="match status" value="1"/>
</dbReference>
<dbReference type="CDD" id="cd01335">
    <property type="entry name" value="Radical_SAM"/>
    <property type="match status" value="1"/>
</dbReference>
<reference evidence="10 11" key="1">
    <citation type="submission" date="2018-12" db="EMBL/GenBank/DDBJ databases">
        <authorList>
            <person name="Yang Y."/>
        </authorList>
    </citation>
    <scope>NUCLEOTIDE SEQUENCE [LARGE SCALE GENOMIC DNA]</scope>
    <source>
        <strain evidence="10 11">GSF71</strain>
    </source>
</reference>
<keyword evidence="11" id="KW-1185">Reference proteome</keyword>
<organism evidence="10 11">
    <name type="scientific">Azospirillum doebereinerae</name>
    <dbReference type="NCBI Taxonomy" id="92933"/>
    <lineage>
        <taxon>Bacteria</taxon>
        <taxon>Pseudomonadati</taxon>
        <taxon>Pseudomonadota</taxon>
        <taxon>Alphaproteobacteria</taxon>
        <taxon>Rhodospirillales</taxon>
        <taxon>Azospirillaceae</taxon>
        <taxon>Azospirillum</taxon>
    </lineage>
</organism>
<dbReference type="InterPro" id="IPR038135">
    <property type="entry name" value="Methylthiotransferase_N_sf"/>
</dbReference>
<dbReference type="OrthoDB" id="9805215at2"/>
<dbReference type="SUPFAM" id="SSF102114">
    <property type="entry name" value="Radical SAM enzymes"/>
    <property type="match status" value="1"/>
</dbReference>
<accession>A0A3S0XE65</accession>
<dbReference type="InterPro" id="IPR020612">
    <property type="entry name" value="Methylthiotransferase_CS"/>
</dbReference>
<dbReference type="SFLD" id="SFLDS00029">
    <property type="entry name" value="Radical_SAM"/>
    <property type="match status" value="1"/>
</dbReference>
<dbReference type="InterPro" id="IPR007197">
    <property type="entry name" value="rSAM"/>
</dbReference>
<evidence type="ECO:0000256" key="6">
    <source>
        <dbReference type="ARBA" id="ARBA00023004"/>
    </source>
</evidence>
<sequence>MPDDLRLKAAEPEIVTFGCRLNTYESEVMRNHARNAGLDDVVIVNTCAVTSEAERQARQTIRKLRRERPGARIVVTGCAAQIDPQRFAAMPEVDQVIGNQEKLQPESWGLAPAEKVLVNDIMSVKETAGHLIGGFEDRARAFVQVQQGCDHRCTFCIIPYGRGPSRSVPMGGVVEQVQALVKAGYNEVVLSGVDITSYGPDLPGNPSLGQMVRRLLACVPELPRLRLSSLDCIEMDEDLWRLIETEPRLMPHLHLSLQAGDDMILKRMKRRHGRADAVAFCRRVRALRPDVVFGADFIAGFPTETEEMFENTLRLVEECGLTWLHVFPYSPRPGTPAARMPQIDGSVRKERAARLRAVGAEAEARTLASLIGRTASVLVEKDDLGRTEHFAEIRLGAVHPPGSLVRTAITGIVDGKLVGTPL</sequence>
<dbReference type="Gene3D" id="3.40.50.12160">
    <property type="entry name" value="Methylthiotransferase, N-terminal domain"/>
    <property type="match status" value="1"/>
</dbReference>
<evidence type="ECO:0000313" key="10">
    <source>
        <dbReference type="EMBL" id="RUQ75744.1"/>
    </source>
</evidence>
<dbReference type="NCBIfam" id="TIGR01579">
    <property type="entry name" value="MiaB-like-C"/>
    <property type="match status" value="1"/>
</dbReference>
<dbReference type="InterPro" id="IPR013848">
    <property type="entry name" value="Methylthiotransferase_N"/>
</dbReference>
<dbReference type="GO" id="GO:0051539">
    <property type="term" value="F:4 iron, 4 sulfur cluster binding"/>
    <property type="evidence" value="ECO:0007669"/>
    <property type="project" value="UniProtKB-KW"/>
</dbReference>
<keyword evidence="5" id="KW-0479">Metal-binding</keyword>
<dbReference type="PROSITE" id="PS01278">
    <property type="entry name" value="MTTASE_RADICAL"/>
    <property type="match status" value="1"/>
</dbReference>
<dbReference type="PROSITE" id="PS51918">
    <property type="entry name" value="RADICAL_SAM"/>
    <property type="match status" value="1"/>
</dbReference>
<dbReference type="InterPro" id="IPR006467">
    <property type="entry name" value="MiaB-like_bact"/>
</dbReference>
<dbReference type="EMBL" id="RZIJ01000001">
    <property type="protein sequence ID" value="RUQ75744.1"/>
    <property type="molecule type" value="Genomic_DNA"/>
</dbReference>
<keyword evidence="4" id="KW-0949">S-adenosyl-L-methionine</keyword>
<evidence type="ECO:0000256" key="5">
    <source>
        <dbReference type="ARBA" id="ARBA00022723"/>
    </source>
</evidence>
<dbReference type="Proteomes" id="UP000280346">
    <property type="component" value="Unassembled WGS sequence"/>
</dbReference>
<gene>
    <name evidence="10" type="primary">mtaB</name>
    <name evidence="10" type="ORF">EJ913_01100</name>
</gene>
<dbReference type="Gene3D" id="3.80.30.20">
    <property type="entry name" value="tm_1862 like domain"/>
    <property type="match status" value="1"/>
</dbReference>
<evidence type="ECO:0000256" key="4">
    <source>
        <dbReference type="ARBA" id="ARBA00022691"/>
    </source>
</evidence>
<dbReference type="InterPro" id="IPR006638">
    <property type="entry name" value="Elp3/MiaA/NifB-like_rSAM"/>
</dbReference>
<keyword evidence="6" id="KW-0408">Iron</keyword>
<comment type="caution">
    <text evidence="10">The sequence shown here is derived from an EMBL/GenBank/DDBJ whole genome shotgun (WGS) entry which is preliminary data.</text>
</comment>
<dbReference type="PANTHER" id="PTHR11918">
    <property type="entry name" value="RADICAL SAM PROTEINS"/>
    <property type="match status" value="1"/>
</dbReference>
<evidence type="ECO:0000259" key="8">
    <source>
        <dbReference type="PROSITE" id="PS51449"/>
    </source>
</evidence>
<feature type="domain" description="MTTase N-terminal" evidence="8">
    <location>
        <begin position="10"/>
        <end position="113"/>
    </location>
</feature>
<dbReference type="RefSeq" id="WP_126994010.1">
    <property type="nucleotide sequence ID" value="NZ_JBNPXW010000001.1"/>
</dbReference>
<dbReference type="InterPro" id="IPR058240">
    <property type="entry name" value="rSAM_sf"/>
</dbReference>
<comment type="cofactor">
    <cofactor evidence="1">
        <name>[4Fe-4S] cluster</name>
        <dbReference type="ChEBI" id="CHEBI:49883"/>
    </cofactor>
</comment>
<dbReference type="PANTHER" id="PTHR11918:SF45">
    <property type="entry name" value="THREONYLCARBAMOYLADENOSINE TRNA METHYLTHIOTRANSFERASE"/>
    <property type="match status" value="1"/>
</dbReference>
<dbReference type="InterPro" id="IPR005839">
    <property type="entry name" value="Methylthiotransferase"/>
</dbReference>
<dbReference type="Pfam" id="PF00919">
    <property type="entry name" value="UPF0004"/>
    <property type="match status" value="1"/>
</dbReference>
<keyword evidence="2" id="KW-0004">4Fe-4S</keyword>
<name>A0A3S0XE65_9PROT</name>
<feature type="domain" description="Radical SAM core" evidence="9">
    <location>
        <begin position="135"/>
        <end position="365"/>
    </location>
</feature>
<dbReference type="SFLD" id="SFLDG01082">
    <property type="entry name" value="B12-binding_domain_containing"/>
    <property type="match status" value="1"/>
</dbReference>
<proteinExistence type="predicted"/>
<evidence type="ECO:0000256" key="1">
    <source>
        <dbReference type="ARBA" id="ARBA00001966"/>
    </source>
</evidence>
<evidence type="ECO:0000256" key="7">
    <source>
        <dbReference type="ARBA" id="ARBA00023014"/>
    </source>
</evidence>
<dbReference type="SFLD" id="SFLDG01061">
    <property type="entry name" value="methylthiotransferase"/>
    <property type="match status" value="1"/>
</dbReference>
<dbReference type="Pfam" id="PF04055">
    <property type="entry name" value="Radical_SAM"/>
    <property type="match status" value="1"/>
</dbReference>
<dbReference type="AlphaFoldDB" id="A0A3S0XE65"/>
<dbReference type="NCBIfam" id="TIGR00089">
    <property type="entry name" value="MiaB/RimO family radical SAM methylthiotransferase"/>
    <property type="match status" value="1"/>
</dbReference>
<dbReference type="SMART" id="SM00729">
    <property type="entry name" value="Elp3"/>
    <property type="match status" value="1"/>
</dbReference>
<keyword evidence="7" id="KW-0411">Iron-sulfur</keyword>
<protein>
    <submittedName>
        <fullName evidence="10">tRNA (N(6)-L-threonylcarbamoyladenosine(37)-C(2))-methylthiotransferase MtaB</fullName>
    </submittedName>
</protein>
<evidence type="ECO:0000259" key="9">
    <source>
        <dbReference type="PROSITE" id="PS51918"/>
    </source>
</evidence>
<dbReference type="GO" id="GO:0035598">
    <property type="term" value="F:tRNA (N(6)-L-threonylcarbamoyladenosine(37)-C(2))-methylthiotransferase activity"/>
    <property type="evidence" value="ECO:0007669"/>
    <property type="project" value="TreeGrafter"/>
</dbReference>
<keyword evidence="3 10" id="KW-0808">Transferase</keyword>
<dbReference type="InterPro" id="IPR023404">
    <property type="entry name" value="rSAM_horseshoe"/>
</dbReference>
<evidence type="ECO:0000313" key="11">
    <source>
        <dbReference type="Proteomes" id="UP000280346"/>
    </source>
</evidence>
<evidence type="ECO:0000256" key="2">
    <source>
        <dbReference type="ARBA" id="ARBA00022485"/>
    </source>
</evidence>